<accession>A0A7W7VV55</accession>
<evidence type="ECO:0000313" key="1">
    <source>
        <dbReference type="EMBL" id="MBB4924042.1"/>
    </source>
</evidence>
<name>A0A7W7VV55_KITKI</name>
<protein>
    <submittedName>
        <fullName evidence="1">Uncharacterized protein</fullName>
    </submittedName>
</protein>
<dbReference type="AlphaFoldDB" id="A0A7W7VV55"/>
<dbReference type="EMBL" id="JACHJV010000001">
    <property type="protein sequence ID" value="MBB4924042.1"/>
    <property type="molecule type" value="Genomic_DNA"/>
</dbReference>
<evidence type="ECO:0000313" key="2">
    <source>
        <dbReference type="Proteomes" id="UP000540506"/>
    </source>
</evidence>
<gene>
    <name evidence="1" type="ORF">FHR34_003035</name>
</gene>
<dbReference type="Proteomes" id="UP000540506">
    <property type="component" value="Unassembled WGS sequence"/>
</dbReference>
<reference evidence="1 2" key="1">
    <citation type="submission" date="2020-08" db="EMBL/GenBank/DDBJ databases">
        <title>Sequencing the genomes of 1000 actinobacteria strains.</title>
        <authorList>
            <person name="Klenk H.-P."/>
        </authorList>
    </citation>
    <scope>NUCLEOTIDE SEQUENCE [LARGE SCALE GENOMIC DNA]</scope>
    <source>
        <strain evidence="1 2">DSM 41654</strain>
    </source>
</reference>
<proteinExistence type="predicted"/>
<keyword evidence="2" id="KW-1185">Reference proteome</keyword>
<dbReference type="RefSeq" id="WP_184936052.1">
    <property type="nucleotide sequence ID" value="NZ_JACHJV010000001.1"/>
</dbReference>
<organism evidence="1 2">
    <name type="scientific">Kitasatospora kifunensis</name>
    <name type="common">Streptomyces kifunensis</name>
    <dbReference type="NCBI Taxonomy" id="58351"/>
    <lineage>
        <taxon>Bacteria</taxon>
        <taxon>Bacillati</taxon>
        <taxon>Actinomycetota</taxon>
        <taxon>Actinomycetes</taxon>
        <taxon>Kitasatosporales</taxon>
        <taxon>Streptomycetaceae</taxon>
        <taxon>Kitasatospora</taxon>
    </lineage>
</organism>
<sequence>MTDALIDAEVDLDDLSGSWHITPTGTVLIQFRPLHPTEVLQLAEAIRPAEESD</sequence>
<comment type="caution">
    <text evidence="1">The sequence shown here is derived from an EMBL/GenBank/DDBJ whole genome shotgun (WGS) entry which is preliminary data.</text>
</comment>